<dbReference type="OrthoDB" id="6794451at2"/>
<dbReference type="Gene3D" id="3.40.50.1820">
    <property type="entry name" value="alpha/beta hydrolase"/>
    <property type="match status" value="1"/>
</dbReference>
<dbReference type="PANTHER" id="PTHR10794">
    <property type="entry name" value="ABHYDROLASE DOMAIN-CONTAINING PROTEIN"/>
    <property type="match status" value="1"/>
</dbReference>
<proteinExistence type="inferred from homology"/>
<dbReference type="AlphaFoldDB" id="A0A6H3NWI9"/>
<feature type="active site" description="Charge relay system" evidence="2">
    <location>
        <position position="346"/>
    </location>
</feature>
<name>A0A6H3NWI9_9LEPT</name>
<comment type="caution">
    <text evidence="5">The sequence shown here is derived from an EMBL/GenBank/DDBJ whole genome shotgun (WGS) entry which is preliminary data.</text>
</comment>
<gene>
    <name evidence="5" type="ORF">EHR08_07675</name>
</gene>
<keyword evidence="3" id="KW-0812">Transmembrane</keyword>
<dbReference type="InterPro" id="IPR029058">
    <property type="entry name" value="AB_hydrolase_fold"/>
</dbReference>
<dbReference type="InterPro" id="IPR022742">
    <property type="entry name" value="Hydrolase_4"/>
</dbReference>
<evidence type="ECO:0000313" key="5">
    <source>
        <dbReference type="EMBL" id="TGN16138.1"/>
    </source>
</evidence>
<dbReference type="PIRSF" id="PIRSF005211">
    <property type="entry name" value="Ab_hydro_YheT"/>
    <property type="match status" value="1"/>
</dbReference>
<comment type="similarity">
    <text evidence="1">Belongs to the AB hydrolase superfamily. AB hydrolase 4 family.</text>
</comment>
<sequence length="391" mass="45106">MEIIANHPLFTIFTILTFSFLFYYFKEVVETPVLRFSESDFLLRVIERSPVLTKKYYPTFWCFNQHLMLFLLMLREYRTKPYHYDQFEQLKMKDAGITGLAWSGTKDLATNSDLPIIVVFHTISGDEQDVKSTVKYLRERYGWIVVVCIRRGHGNLPLTKPKINTMGSTSDLKEQLTYIQKRFPKRKMFGVGISAGSGLLARYLGEAGVQSKFAAAVAVSPAYDIEKAFHRVHPVYSKIMGQRMINYFLKNHYESLSTLSGIEELLKIKTIGEFQDKLHTISGYKDKENYYYHSNPVLVANKIRTPLLVLNSADDPICVNQNVLENLHWLETLPNTIHVHTKRGSHIAYFEGLKANSWSDKVIGEYFAAVLKENLPKRKVTVKAKKKSKRK</sequence>
<dbReference type="InterPro" id="IPR012020">
    <property type="entry name" value="ABHD4"/>
</dbReference>
<evidence type="ECO:0000256" key="3">
    <source>
        <dbReference type="SAM" id="Phobius"/>
    </source>
</evidence>
<organism evidence="5 6">
    <name type="scientific">Leptospira bandrabouensis</name>
    <dbReference type="NCBI Taxonomy" id="2484903"/>
    <lineage>
        <taxon>Bacteria</taxon>
        <taxon>Pseudomonadati</taxon>
        <taxon>Spirochaetota</taxon>
        <taxon>Spirochaetia</taxon>
        <taxon>Leptospirales</taxon>
        <taxon>Leptospiraceae</taxon>
        <taxon>Leptospira</taxon>
    </lineage>
</organism>
<dbReference type="PANTHER" id="PTHR10794:SF93">
    <property type="entry name" value="SERINE AMINOPEPTIDASE S33 DOMAIN-CONTAINING PROTEIN"/>
    <property type="match status" value="1"/>
</dbReference>
<dbReference type="Pfam" id="PF12146">
    <property type="entry name" value="Hydrolase_4"/>
    <property type="match status" value="1"/>
</dbReference>
<keyword evidence="3" id="KW-1133">Transmembrane helix</keyword>
<keyword evidence="5" id="KW-0378">Hydrolase</keyword>
<dbReference type="EMBL" id="RQHU01000005">
    <property type="protein sequence ID" value="TGN16138.1"/>
    <property type="molecule type" value="Genomic_DNA"/>
</dbReference>
<dbReference type="Proteomes" id="UP000297649">
    <property type="component" value="Unassembled WGS sequence"/>
</dbReference>
<dbReference type="RefSeq" id="WP_135745761.1">
    <property type="nucleotide sequence ID" value="NZ_JAIZBL010000004.1"/>
</dbReference>
<evidence type="ECO:0000259" key="4">
    <source>
        <dbReference type="Pfam" id="PF12146"/>
    </source>
</evidence>
<reference evidence="5" key="1">
    <citation type="journal article" date="2019" name="PLoS Negl. Trop. Dis.">
        <title>Revisiting the worldwide diversity of Leptospira species in the environment.</title>
        <authorList>
            <person name="Vincent A.T."/>
            <person name="Schiettekatte O."/>
            <person name="Bourhy P."/>
            <person name="Veyrier F.J."/>
            <person name="Picardeau M."/>
        </authorList>
    </citation>
    <scope>NUCLEOTIDE SEQUENCE [LARGE SCALE GENOMIC DNA]</scope>
    <source>
        <strain evidence="5">201601109</strain>
    </source>
</reference>
<feature type="active site" description="Charge relay system" evidence="2">
    <location>
        <position position="315"/>
    </location>
</feature>
<evidence type="ECO:0000313" key="6">
    <source>
        <dbReference type="Proteomes" id="UP000297649"/>
    </source>
</evidence>
<protein>
    <submittedName>
        <fullName evidence="5">Hydrolase</fullName>
    </submittedName>
</protein>
<dbReference type="GO" id="GO:0034338">
    <property type="term" value="F:short-chain carboxylesterase activity"/>
    <property type="evidence" value="ECO:0007669"/>
    <property type="project" value="TreeGrafter"/>
</dbReference>
<feature type="active site" description="Charge relay system" evidence="2">
    <location>
        <position position="194"/>
    </location>
</feature>
<evidence type="ECO:0000256" key="1">
    <source>
        <dbReference type="ARBA" id="ARBA00010884"/>
    </source>
</evidence>
<keyword evidence="3" id="KW-0472">Membrane</keyword>
<feature type="transmembrane region" description="Helical" evidence="3">
    <location>
        <begin position="7"/>
        <end position="25"/>
    </location>
</feature>
<evidence type="ECO:0000256" key="2">
    <source>
        <dbReference type="PIRSR" id="PIRSR005211-1"/>
    </source>
</evidence>
<feature type="domain" description="Serine aminopeptidase S33" evidence="4">
    <location>
        <begin position="116"/>
        <end position="322"/>
    </location>
</feature>
<accession>A0A6H3NWI9</accession>
<dbReference type="GO" id="GO:0047372">
    <property type="term" value="F:monoacylglycerol lipase activity"/>
    <property type="evidence" value="ECO:0007669"/>
    <property type="project" value="TreeGrafter"/>
</dbReference>
<dbReference type="SUPFAM" id="SSF53474">
    <property type="entry name" value="alpha/beta-Hydrolases"/>
    <property type="match status" value="1"/>
</dbReference>
<dbReference type="InterPro" id="IPR050960">
    <property type="entry name" value="AB_hydrolase_4_sf"/>
</dbReference>
<keyword evidence="6" id="KW-1185">Reference proteome</keyword>